<feature type="binding site" evidence="3">
    <location>
        <position position="272"/>
    </location>
    <ligand>
        <name>substrate</name>
    </ligand>
</feature>
<name>A0A7I4YXL7_HAECO</name>
<dbReference type="PANTHER" id="PTHR19288">
    <property type="entry name" value="4-NITROPHENYLPHOSPHATASE-RELATED"/>
    <property type="match status" value="1"/>
</dbReference>
<evidence type="ECO:0000256" key="4">
    <source>
        <dbReference type="PIRSR" id="PIRSR000915-3"/>
    </source>
</evidence>
<dbReference type="GO" id="GO:0046872">
    <property type="term" value="F:metal ion binding"/>
    <property type="evidence" value="ECO:0007669"/>
    <property type="project" value="UniProtKB-KW"/>
</dbReference>
<accession>A0A7I4YXL7</accession>
<dbReference type="AlphaFoldDB" id="A0A7I4YXL7"/>
<organism evidence="5 6">
    <name type="scientific">Haemonchus contortus</name>
    <name type="common">Barber pole worm</name>
    <dbReference type="NCBI Taxonomy" id="6289"/>
    <lineage>
        <taxon>Eukaryota</taxon>
        <taxon>Metazoa</taxon>
        <taxon>Ecdysozoa</taxon>
        <taxon>Nematoda</taxon>
        <taxon>Chromadorea</taxon>
        <taxon>Rhabditida</taxon>
        <taxon>Rhabditina</taxon>
        <taxon>Rhabditomorpha</taxon>
        <taxon>Strongyloidea</taxon>
        <taxon>Trichostrongylidae</taxon>
        <taxon>Haemonchus</taxon>
    </lineage>
</organism>
<sequence length="351" mass="39285">MSRSSDGGGTFMSLFQAFREECRRYAKQKRLSVNDKSKTYNMSQNEANAEQLSAEGFSELVQEFDTFICGADGLVWLREGVITDASKLINQLVDNKKQVIILTNDTTTTRADHEKKLVDHRFSPKITKDLIVTPGLIIANYIKNSASCSGKKVYIIAAEGVQDELKDRGIEYFGQGPDMLELQGKEVIVLNTDLAVKREEVCAVVVGFDKHFNYKKMMKAANYLRNPNCLFLATNDDATFSCQNQDIVVPDAGAIVASVSKASTREPVIVGKPYLPAFEFIKSKWKINESRTMMICSRISTDVKFGRDHGLRTLLILNETQQLDELEKLRSTGQVNLLPHYYATSIASILP</sequence>
<feature type="binding site" evidence="4">
    <location>
        <position position="72"/>
    </location>
    <ligand>
        <name>Mg(2+)</name>
        <dbReference type="ChEBI" id="CHEBI:18420"/>
    </ligand>
</feature>
<dbReference type="InterPro" id="IPR023214">
    <property type="entry name" value="HAD_sf"/>
</dbReference>
<dbReference type="Pfam" id="PF13344">
    <property type="entry name" value="Hydrolase_6"/>
    <property type="match status" value="1"/>
</dbReference>
<dbReference type="PANTHER" id="PTHR19288:SF83">
    <property type="entry name" value="PHOSPHOGLYCOLATE PHOSPHATASE"/>
    <property type="match status" value="1"/>
</dbReference>
<dbReference type="NCBIfam" id="TIGR01460">
    <property type="entry name" value="HAD-SF-IIA"/>
    <property type="match status" value="1"/>
</dbReference>
<evidence type="ECO:0000256" key="3">
    <source>
        <dbReference type="PIRSR" id="PIRSR000915-2"/>
    </source>
</evidence>
<evidence type="ECO:0000313" key="6">
    <source>
        <dbReference type="WBParaSite" id="HCON_00158430-00001"/>
    </source>
</evidence>
<evidence type="ECO:0000256" key="1">
    <source>
        <dbReference type="ARBA" id="ARBA00022801"/>
    </source>
</evidence>
<dbReference type="GO" id="GO:0016791">
    <property type="term" value="F:phosphatase activity"/>
    <property type="evidence" value="ECO:0007669"/>
    <property type="project" value="InterPro"/>
</dbReference>
<dbReference type="PIRSF" id="PIRSF000915">
    <property type="entry name" value="PGP-type_phosphatase"/>
    <property type="match status" value="1"/>
</dbReference>
<comment type="cofactor">
    <cofactor evidence="4">
        <name>Mg(2+)</name>
        <dbReference type="ChEBI" id="CHEBI:18420"/>
    </cofactor>
    <text evidence="4">Divalent metal ions. Mg(2+) is the most effective.</text>
</comment>
<dbReference type="SUPFAM" id="SSF56784">
    <property type="entry name" value="HAD-like"/>
    <property type="match status" value="1"/>
</dbReference>
<feature type="active site" description="Proton donor" evidence="2">
    <location>
        <position position="72"/>
    </location>
</feature>
<dbReference type="WBParaSite" id="HCON_00158430-00001">
    <property type="protein sequence ID" value="HCON_00158430-00001"/>
    <property type="gene ID" value="HCON_00158430"/>
</dbReference>
<dbReference type="GO" id="GO:0005737">
    <property type="term" value="C:cytoplasm"/>
    <property type="evidence" value="ECO:0007669"/>
    <property type="project" value="TreeGrafter"/>
</dbReference>
<keyword evidence="1" id="KW-0378">Hydrolase</keyword>
<dbReference type="OMA" id="INESRTM"/>
<dbReference type="NCBIfam" id="TIGR01452">
    <property type="entry name" value="PGP_euk"/>
    <property type="match status" value="1"/>
</dbReference>
<reference evidence="6" key="1">
    <citation type="submission" date="2020-12" db="UniProtKB">
        <authorList>
            <consortium name="WormBaseParasite"/>
        </authorList>
    </citation>
    <scope>IDENTIFICATION</scope>
    <source>
        <strain evidence="6">MHco3</strain>
    </source>
</reference>
<protein>
    <submittedName>
        <fullName evidence="6">Glycerol-3-phosphate phosphatase</fullName>
    </submittedName>
</protein>
<dbReference type="OrthoDB" id="413953at2759"/>
<dbReference type="InterPro" id="IPR036412">
    <property type="entry name" value="HAD-like_sf"/>
</dbReference>
<keyword evidence="4" id="KW-0460">Magnesium</keyword>
<keyword evidence="4" id="KW-0479">Metal-binding</keyword>
<evidence type="ECO:0000313" key="5">
    <source>
        <dbReference type="Proteomes" id="UP000025227"/>
    </source>
</evidence>
<dbReference type="InterPro" id="IPR006349">
    <property type="entry name" value="PGP_euk"/>
</dbReference>
<dbReference type="InterPro" id="IPR006357">
    <property type="entry name" value="HAD-SF_hydro_IIA"/>
</dbReference>
<proteinExistence type="predicted"/>
<evidence type="ECO:0000256" key="2">
    <source>
        <dbReference type="PIRSR" id="PIRSR000915-1"/>
    </source>
</evidence>
<keyword evidence="5" id="KW-1185">Reference proteome</keyword>
<dbReference type="Proteomes" id="UP000025227">
    <property type="component" value="Unplaced"/>
</dbReference>
<dbReference type="Pfam" id="PF13242">
    <property type="entry name" value="Hydrolase_like"/>
    <property type="match status" value="1"/>
</dbReference>
<dbReference type="Gene3D" id="3.40.50.1000">
    <property type="entry name" value="HAD superfamily/HAD-like"/>
    <property type="match status" value="2"/>
</dbReference>